<evidence type="ECO:0000313" key="6">
    <source>
        <dbReference type="EMBL" id="GAO10418.1"/>
    </source>
</evidence>
<evidence type="ECO:0000256" key="2">
    <source>
        <dbReference type="ARBA" id="ARBA00022679"/>
    </source>
</evidence>
<organism evidence="6 7">
    <name type="scientific">Streptomyces lydicamycinicus</name>
    <dbReference type="NCBI Taxonomy" id="1546107"/>
    <lineage>
        <taxon>Bacteria</taxon>
        <taxon>Bacillati</taxon>
        <taxon>Actinomycetota</taxon>
        <taxon>Actinomycetes</taxon>
        <taxon>Kitasatosporales</taxon>
        <taxon>Streptomycetaceae</taxon>
        <taxon>Streptomyces</taxon>
    </lineage>
</organism>
<name>A0A0P4RBK5_9ACTN</name>
<evidence type="ECO:0000256" key="1">
    <source>
        <dbReference type="ARBA" id="ARBA00022603"/>
    </source>
</evidence>
<dbReference type="CDD" id="cd02440">
    <property type="entry name" value="AdoMet_MTases"/>
    <property type="match status" value="1"/>
</dbReference>
<feature type="compositionally biased region" description="Basic and acidic residues" evidence="4">
    <location>
        <begin position="184"/>
        <end position="204"/>
    </location>
</feature>
<evidence type="ECO:0000256" key="3">
    <source>
        <dbReference type="ARBA" id="ARBA00022691"/>
    </source>
</evidence>
<protein>
    <submittedName>
        <fullName evidence="6">Putative methyltransferase</fullName>
    </submittedName>
</protein>
<sequence length="211" mass="22603">MTHDVTVPDEEYWDTRYAQSDRMWSGRPNSALVREAGDLAPGSALDLGCGEGADAIWLAERGWEVTAVDISGVALGRAAGHAAATAVADRITWQRHDLSATFPAGTFDLVTAQFLHSPSDAMPREDILRKAAAAVAPGGVLLIVGHAGLPAWEPDSAVPLPTPEEVVADLGLPDGEWDLLRCEEHPSFRTGHDGKPDPRTDNTVKLRRRTA</sequence>
<reference evidence="6 7" key="2">
    <citation type="journal article" date="2015" name="Stand. Genomic Sci.">
        <title>Draft genome sequence of marine-derived Streptomyces sp. TP-A0598, a producer of anti-MRSA antibiotic lydicamycins.</title>
        <authorList>
            <person name="Komaki H."/>
            <person name="Ichikawa N."/>
            <person name="Hosoyama A."/>
            <person name="Fujita N."/>
            <person name="Igarashi Y."/>
        </authorList>
    </citation>
    <scope>NUCLEOTIDE SEQUENCE [LARGE SCALE GENOMIC DNA]</scope>
    <source>
        <strain evidence="6 7">NBRC 110027</strain>
    </source>
</reference>
<dbReference type="Proteomes" id="UP000048965">
    <property type="component" value="Unassembled WGS sequence"/>
</dbReference>
<keyword evidence="7" id="KW-1185">Reference proteome</keyword>
<dbReference type="SUPFAM" id="SSF53335">
    <property type="entry name" value="S-adenosyl-L-methionine-dependent methyltransferases"/>
    <property type="match status" value="1"/>
</dbReference>
<dbReference type="RefSeq" id="WP_042157944.1">
    <property type="nucleotide sequence ID" value="NZ_BBNO01000007.1"/>
</dbReference>
<keyword evidence="1 6" id="KW-0489">Methyltransferase</keyword>
<dbReference type="AlphaFoldDB" id="A0A0P4RBK5"/>
<dbReference type="GO" id="GO:0032259">
    <property type="term" value="P:methylation"/>
    <property type="evidence" value="ECO:0007669"/>
    <property type="project" value="UniProtKB-KW"/>
</dbReference>
<keyword evidence="3" id="KW-0949">S-adenosyl-L-methionine</keyword>
<dbReference type="PANTHER" id="PTHR43464">
    <property type="entry name" value="METHYLTRANSFERASE"/>
    <property type="match status" value="1"/>
</dbReference>
<feature type="domain" description="Methyltransferase" evidence="5">
    <location>
        <begin position="45"/>
        <end position="139"/>
    </location>
</feature>
<dbReference type="InterPro" id="IPR041698">
    <property type="entry name" value="Methyltransf_25"/>
</dbReference>
<dbReference type="GO" id="GO:0008168">
    <property type="term" value="F:methyltransferase activity"/>
    <property type="evidence" value="ECO:0007669"/>
    <property type="project" value="UniProtKB-KW"/>
</dbReference>
<gene>
    <name evidence="6" type="ORF">TPA0598_07_01420</name>
</gene>
<feature type="region of interest" description="Disordered" evidence="4">
    <location>
        <begin position="184"/>
        <end position="211"/>
    </location>
</feature>
<reference evidence="7" key="1">
    <citation type="submission" date="2014-09" db="EMBL/GenBank/DDBJ databases">
        <title>Whole genome shotgun sequence of Streptomyces sp. NBRC 110027.</title>
        <authorList>
            <person name="Komaki H."/>
            <person name="Ichikawa N."/>
            <person name="Katano-Makiyama Y."/>
            <person name="Hosoyama A."/>
            <person name="Hashimoto M."/>
            <person name="Uohara A."/>
            <person name="Kitahashi Y."/>
            <person name="Ohji S."/>
            <person name="Kimura A."/>
            <person name="Yamazoe A."/>
            <person name="Igarashi Y."/>
            <person name="Fujita N."/>
        </authorList>
    </citation>
    <scope>NUCLEOTIDE SEQUENCE [LARGE SCALE GENOMIC DNA]</scope>
    <source>
        <strain evidence="7">NBRC 110027</strain>
    </source>
</reference>
<dbReference type="Pfam" id="PF13649">
    <property type="entry name" value="Methyltransf_25"/>
    <property type="match status" value="1"/>
</dbReference>
<evidence type="ECO:0000256" key="4">
    <source>
        <dbReference type="SAM" id="MobiDB-lite"/>
    </source>
</evidence>
<comment type="caution">
    <text evidence="6">The sequence shown here is derived from an EMBL/GenBank/DDBJ whole genome shotgun (WGS) entry which is preliminary data.</text>
</comment>
<keyword evidence="2 6" id="KW-0808">Transferase</keyword>
<dbReference type="PANTHER" id="PTHR43464:SF19">
    <property type="entry name" value="UBIQUINONE BIOSYNTHESIS O-METHYLTRANSFERASE, MITOCHONDRIAL"/>
    <property type="match status" value="1"/>
</dbReference>
<proteinExistence type="predicted"/>
<dbReference type="InterPro" id="IPR029063">
    <property type="entry name" value="SAM-dependent_MTases_sf"/>
</dbReference>
<dbReference type="EMBL" id="BBNO01000007">
    <property type="protein sequence ID" value="GAO10418.1"/>
    <property type="molecule type" value="Genomic_DNA"/>
</dbReference>
<accession>A0A0P4RBK5</accession>
<dbReference type="OrthoDB" id="9786503at2"/>
<evidence type="ECO:0000313" key="7">
    <source>
        <dbReference type="Proteomes" id="UP000048965"/>
    </source>
</evidence>
<evidence type="ECO:0000259" key="5">
    <source>
        <dbReference type="Pfam" id="PF13649"/>
    </source>
</evidence>
<dbReference type="Gene3D" id="3.40.50.150">
    <property type="entry name" value="Vaccinia Virus protein VP39"/>
    <property type="match status" value="1"/>
</dbReference>